<reference evidence="1" key="2">
    <citation type="submission" date="2025-08" db="UniProtKB">
        <authorList>
            <consortium name="RefSeq"/>
        </authorList>
    </citation>
    <scope>IDENTIFICATION</scope>
</reference>
<dbReference type="KEGG" id="ang:An01g08070"/>
<dbReference type="VEuPathDB" id="FungiDB:An01g08070"/>
<name>A0AAJ8BVD9_ASPNG</name>
<reference evidence="1" key="1">
    <citation type="submission" date="2025-02" db="EMBL/GenBank/DDBJ databases">
        <authorList>
            <consortium name="NCBI Genome Project"/>
        </authorList>
    </citation>
    <scope>NUCLEOTIDE SEQUENCE</scope>
</reference>
<sequence>MWESKQYAVARGTTGQQIRASGQDPGLDDKADLLLGLQTRDRKKSASLGISGMKDAEDGWGIRLTANYYEVLYGFKYNCRMQRKGRSAKVKFRGKEGGLSLYDDEIIIAPRAMKSRADAPAQDLARHPLRIGATSLDVARIIPTTPYFSPSGESSSWASWFPWEKGRVSKEAREVQYVKRVLDACLSAHVVFPFLSIADHTLGQRLAGRSLKGTSIAYVQVQIPTYIYRVRRIDVPVQFLECSSVLGGGREKMERC</sequence>
<proteinExistence type="predicted"/>
<protein>
    <submittedName>
        <fullName evidence="1">Uncharacterized protein</fullName>
    </submittedName>
</protein>
<gene>
    <name evidence="1" type="ORF">An01g08070</name>
</gene>
<evidence type="ECO:0000313" key="1">
    <source>
        <dbReference type="RefSeq" id="XP_059603251.1"/>
    </source>
</evidence>
<dbReference type="RefSeq" id="XP_059603251.1">
    <property type="nucleotide sequence ID" value="XM_059749756.1"/>
</dbReference>
<dbReference type="AlphaFoldDB" id="A0AAJ8BVD9"/>
<organism evidence="1">
    <name type="scientific">Aspergillus niger</name>
    <dbReference type="NCBI Taxonomy" id="5061"/>
    <lineage>
        <taxon>Eukaryota</taxon>
        <taxon>Fungi</taxon>
        <taxon>Dikarya</taxon>
        <taxon>Ascomycota</taxon>
        <taxon>Pezizomycotina</taxon>
        <taxon>Eurotiomycetes</taxon>
        <taxon>Eurotiomycetidae</taxon>
        <taxon>Eurotiales</taxon>
        <taxon>Aspergillaceae</taxon>
        <taxon>Aspergillus</taxon>
        <taxon>Aspergillus subgen. Circumdati</taxon>
    </lineage>
</organism>
<dbReference type="GeneID" id="84590019"/>
<accession>A0AAJ8BVD9</accession>